<dbReference type="OrthoDB" id="6769010at2759"/>
<protein>
    <submittedName>
        <fullName evidence="1">Uncharacterized protein</fullName>
    </submittedName>
</protein>
<name>A0A9P0CK46_9CUCU</name>
<organism evidence="1 2">
    <name type="scientific">Psylliodes chrysocephalus</name>
    <dbReference type="NCBI Taxonomy" id="3402493"/>
    <lineage>
        <taxon>Eukaryota</taxon>
        <taxon>Metazoa</taxon>
        <taxon>Ecdysozoa</taxon>
        <taxon>Arthropoda</taxon>
        <taxon>Hexapoda</taxon>
        <taxon>Insecta</taxon>
        <taxon>Pterygota</taxon>
        <taxon>Neoptera</taxon>
        <taxon>Endopterygota</taxon>
        <taxon>Coleoptera</taxon>
        <taxon>Polyphaga</taxon>
        <taxon>Cucujiformia</taxon>
        <taxon>Chrysomeloidea</taxon>
        <taxon>Chrysomelidae</taxon>
        <taxon>Galerucinae</taxon>
        <taxon>Alticini</taxon>
        <taxon>Psylliodes</taxon>
    </lineage>
</organism>
<proteinExistence type="predicted"/>
<evidence type="ECO:0000313" key="1">
    <source>
        <dbReference type="EMBL" id="CAH1101548.1"/>
    </source>
</evidence>
<dbReference type="Proteomes" id="UP001153636">
    <property type="component" value="Chromosome 11"/>
</dbReference>
<evidence type="ECO:0000313" key="2">
    <source>
        <dbReference type="Proteomes" id="UP001153636"/>
    </source>
</evidence>
<dbReference type="AlphaFoldDB" id="A0A9P0CK46"/>
<reference evidence="1" key="1">
    <citation type="submission" date="2022-01" db="EMBL/GenBank/DDBJ databases">
        <authorList>
            <person name="King R."/>
        </authorList>
    </citation>
    <scope>NUCLEOTIDE SEQUENCE</scope>
</reference>
<dbReference type="EMBL" id="OV651823">
    <property type="protein sequence ID" value="CAH1101548.1"/>
    <property type="molecule type" value="Genomic_DNA"/>
</dbReference>
<gene>
    <name evidence="1" type="ORF">PSYICH_LOCUS2398</name>
</gene>
<sequence length="251" mass="28649">MEGVCLPPEPVITQWGTWIKAAIFYAEKFEAIKELILNLEDNSQCVVQSKELLKNPLVPKQLVFIKWMYIAIIPYGATTWSTRTSLASTKANNISKVQRPAYVCITGVMRTCLSAAIYVILKRTPLQLMIEIVAKRTRYKMIRNGVIKRKSTSFRTKEKEMELEVYGPRTRNFENTQSITGYALQQGSLPGIANSMATLVNCECRFCEDKTSIHVLTECVALQNKRELYLGYQIEEGDLPNLKPLQILHFF</sequence>
<keyword evidence="2" id="KW-1185">Reference proteome</keyword>
<accession>A0A9P0CK46</accession>